<evidence type="ECO:0000256" key="1">
    <source>
        <dbReference type="SAM" id="SignalP"/>
    </source>
</evidence>
<feature type="chain" id="PRO_5027783529" evidence="1">
    <location>
        <begin position="31"/>
        <end position="166"/>
    </location>
</feature>
<evidence type="ECO:0000313" key="3">
    <source>
        <dbReference type="EMBL" id="GFO66396.1"/>
    </source>
</evidence>
<dbReference type="PROSITE" id="PS51257">
    <property type="entry name" value="PROKAR_LIPOPROTEIN"/>
    <property type="match status" value="1"/>
</dbReference>
<dbReference type="InterPro" id="IPR036249">
    <property type="entry name" value="Thioredoxin-like_sf"/>
</dbReference>
<evidence type="ECO:0000313" key="4">
    <source>
        <dbReference type="EMBL" id="UPU35181.1"/>
    </source>
</evidence>
<evidence type="ECO:0000313" key="5">
    <source>
        <dbReference type="Proteomes" id="UP000568888"/>
    </source>
</evidence>
<accession>A0A6V8N1M2</accession>
<dbReference type="SUPFAM" id="SSF52833">
    <property type="entry name" value="Thioredoxin-like"/>
    <property type="match status" value="1"/>
</dbReference>
<dbReference type="Gene3D" id="3.40.30.10">
    <property type="entry name" value="Glutaredoxin"/>
    <property type="match status" value="1"/>
</dbReference>
<proteinExistence type="predicted"/>
<keyword evidence="6" id="KW-1185">Reference proteome</keyword>
<dbReference type="AlphaFoldDB" id="A0A6V8N1M2"/>
<evidence type="ECO:0000259" key="2">
    <source>
        <dbReference type="Pfam" id="PF13098"/>
    </source>
</evidence>
<feature type="signal peptide" evidence="1">
    <location>
        <begin position="1"/>
        <end position="30"/>
    </location>
</feature>
<reference evidence="5" key="1">
    <citation type="submission" date="2020-06" db="EMBL/GenBank/DDBJ databases">
        <title>Draft genomic sequecing of Geomonas sp. Red736.</title>
        <authorList>
            <person name="Itoh H."/>
            <person name="Xu Z.X."/>
            <person name="Ushijima N."/>
            <person name="Masuda Y."/>
            <person name="Shiratori Y."/>
            <person name="Senoo K."/>
        </authorList>
    </citation>
    <scope>NUCLEOTIDE SEQUENCE [LARGE SCALE GENOMIC DNA]</scope>
    <source>
        <strain evidence="5">Red736</strain>
    </source>
</reference>
<keyword evidence="1" id="KW-0732">Signal</keyword>
<dbReference type="Pfam" id="PF13098">
    <property type="entry name" value="Thioredoxin_2"/>
    <property type="match status" value="1"/>
</dbReference>
<sequence length="166" mass="18826">MYQWNRVIERCKVLLVAPLLVLFFAAAACAADLDLSKAVKIGNGKTMVIEFTDPDCPFCKKAEAYFQRRSDVTRYIFFYPLKNHPASKGKVQYILSAKDREKAYREVTADAVDKWKLMETTPEGVALQEEHVQIAKANGINATPIFMIYGTVVRGFDLMKLEPLLK</sequence>
<dbReference type="Proteomes" id="UP000831485">
    <property type="component" value="Chromosome"/>
</dbReference>
<dbReference type="InterPro" id="IPR012336">
    <property type="entry name" value="Thioredoxin-like_fold"/>
</dbReference>
<dbReference type="InterPro" id="IPR051470">
    <property type="entry name" value="Thiol:disulfide_interchange"/>
</dbReference>
<reference evidence="4" key="3">
    <citation type="submission" date="2022-04" db="EMBL/GenBank/DDBJ databases">
        <authorList>
            <person name="Liu G."/>
        </authorList>
    </citation>
    <scope>NUCLEOTIDE SEQUENCE</scope>
    <source>
        <strain evidence="4">RG22</strain>
    </source>
</reference>
<dbReference type="EMBL" id="CP096574">
    <property type="protein sequence ID" value="UPU35181.1"/>
    <property type="molecule type" value="Genomic_DNA"/>
</dbReference>
<protein>
    <submittedName>
        <fullName evidence="4">Thioredoxin fold domain-containing protein</fullName>
    </submittedName>
</protein>
<dbReference type="PANTHER" id="PTHR35272:SF3">
    <property type="entry name" value="THIOL:DISULFIDE INTERCHANGE PROTEIN DSBC"/>
    <property type="match status" value="1"/>
</dbReference>
<dbReference type="EMBL" id="BLXY01000025">
    <property type="protein sequence ID" value="GFO66396.1"/>
    <property type="molecule type" value="Genomic_DNA"/>
</dbReference>
<dbReference type="Proteomes" id="UP000568888">
    <property type="component" value="Unassembled WGS sequence"/>
</dbReference>
<dbReference type="RefSeq" id="WP_183351349.1">
    <property type="nucleotide sequence ID" value="NZ_BLXY01000025.1"/>
</dbReference>
<gene>
    <name evidence="3" type="ORF">GMPD_43150</name>
    <name evidence="4" type="ORF">M1B72_17240</name>
</gene>
<reference evidence="3" key="2">
    <citation type="journal article" date="2021" name="Int. J. Syst. Evol. Microbiol.">
        <title>Geomonas silvestris sp. nov., Geomonas paludis sp. nov. and Geomonas limicola sp. nov., isolated from terrestrial environments, and emended description of the genus Geomonas.</title>
        <authorList>
            <person name="Itoh H."/>
            <person name="Xu Z."/>
            <person name="Masuda Y."/>
            <person name="Ushijima N."/>
            <person name="Hayakawa C."/>
            <person name="Shiratori Y."/>
            <person name="Senoo K."/>
        </authorList>
    </citation>
    <scope>NUCLEOTIDE SEQUENCE</scope>
    <source>
        <strain evidence="3">Red736</strain>
    </source>
</reference>
<dbReference type="PANTHER" id="PTHR35272">
    <property type="entry name" value="THIOL:DISULFIDE INTERCHANGE PROTEIN DSBC-RELATED"/>
    <property type="match status" value="1"/>
</dbReference>
<evidence type="ECO:0000313" key="6">
    <source>
        <dbReference type="Proteomes" id="UP000831485"/>
    </source>
</evidence>
<name>A0A6V8N1M2_9BACT</name>
<organism evidence="3 5">
    <name type="scientific">Geomonas paludis</name>
    <dbReference type="NCBI Taxonomy" id="2740185"/>
    <lineage>
        <taxon>Bacteria</taxon>
        <taxon>Pseudomonadati</taxon>
        <taxon>Thermodesulfobacteriota</taxon>
        <taxon>Desulfuromonadia</taxon>
        <taxon>Geobacterales</taxon>
        <taxon>Geobacteraceae</taxon>
        <taxon>Geomonas</taxon>
    </lineage>
</organism>
<feature type="domain" description="Thioredoxin-like fold" evidence="2">
    <location>
        <begin position="42"/>
        <end position="149"/>
    </location>
</feature>